<evidence type="ECO:0000313" key="2">
    <source>
        <dbReference type="Proteomes" id="UP000887013"/>
    </source>
</evidence>
<dbReference type="AlphaFoldDB" id="A0A8X6NNT6"/>
<comment type="caution">
    <text evidence="1">The sequence shown here is derived from an EMBL/GenBank/DDBJ whole genome shotgun (WGS) entry which is preliminary data.</text>
</comment>
<name>A0A8X6NNT6_NEPPI</name>
<reference evidence="1" key="1">
    <citation type="submission" date="2020-08" db="EMBL/GenBank/DDBJ databases">
        <title>Multicomponent nature underlies the extraordinary mechanical properties of spider dragline silk.</title>
        <authorList>
            <person name="Kono N."/>
            <person name="Nakamura H."/>
            <person name="Mori M."/>
            <person name="Yoshida Y."/>
            <person name="Ohtoshi R."/>
            <person name="Malay A.D."/>
            <person name="Moran D.A.P."/>
            <person name="Tomita M."/>
            <person name="Numata K."/>
            <person name="Arakawa K."/>
        </authorList>
    </citation>
    <scope>NUCLEOTIDE SEQUENCE</scope>
</reference>
<dbReference type="Proteomes" id="UP000887013">
    <property type="component" value="Unassembled WGS sequence"/>
</dbReference>
<gene>
    <name evidence="1" type="ORF">NPIL_525311</name>
</gene>
<dbReference type="EMBL" id="BMAW01059929">
    <property type="protein sequence ID" value="GFT23595.1"/>
    <property type="molecule type" value="Genomic_DNA"/>
</dbReference>
<organism evidence="1 2">
    <name type="scientific">Nephila pilipes</name>
    <name type="common">Giant wood spider</name>
    <name type="synonym">Nephila maculata</name>
    <dbReference type="NCBI Taxonomy" id="299642"/>
    <lineage>
        <taxon>Eukaryota</taxon>
        <taxon>Metazoa</taxon>
        <taxon>Ecdysozoa</taxon>
        <taxon>Arthropoda</taxon>
        <taxon>Chelicerata</taxon>
        <taxon>Arachnida</taxon>
        <taxon>Araneae</taxon>
        <taxon>Araneomorphae</taxon>
        <taxon>Entelegynae</taxon>
        <taxon>Araneoidea</taxon>
        <taxon>Nephilidae</taxon>
        <taxon>Nephila</taxon>
    </lineage>
</organism>
<evidence type="ECO:0000313" key="1">
    <source>
        <dbReference type="EMBL" id="GFT23595.1"/>
    </source>
</evidence>
<keyword evidence="2" id="KW-1185">Reference proteome</keyword>
<protein>
    <submittedName>
        <fullName evidence="1">Uncharacterized protein</fullName>
    </submittedName>
</protein>
<accession>A0A8X6NNT6</accession>
<sequence>MDHLLLSPLPCKERATERWTVGQGRNVLCAEACVGLQDLAGNRSFGGFGPSVIVYLNYVMLAIKRMTSEKDDTEMCVLSKANIDSSSFATKELSAEYWKSLCASLKWFSVFIWSDKDRFHTHRKKVNAITTGRTMCPELDSSLPEPVLFGN</sequence>
<proteinExistence type="predicted"/>